<dbReference type="Pfam" id="PF05593">
    <property type="entry name" value="RHS_repeat"/>
    <property type="match status" value="5"/>
</dbReference>
<evidence type="ECO:0000313" key="4">
    <source>
        <dbReference type="EMBL" id="MBB1060046.1"/>
    </source>
</evidence>
<dbReference type="AlphaFoldDB" id="A0A7W3Y5M1"/>
<keyword evidence="1" id="KW-0677">Repeat</keyword>
<dbReference type="InterPro" id="IPR056823">
    <property type="entry name" value="TEN-like_YD-shell"/>
</dbReference>
<protein>
    <submittedName>
        <fullName evidence="4">RHS repeat protein</fullName>
    </submittedName>
</protein>
<dbReference type="Pfam" id="PF25023">
    <property type="entry name" value="TEN_YD-shell"/>
    <property type="match status" value="1"/>
</dbReference>
<evidence type="ECO:0000259" key="3">
    <source>
        <dbReference type="Pfam" id="PF25023"/>
    </source>
</evidence>
<dbReference type="InterPro" id="IPR050708">
    <property type="entry name" value="T6SS_VgrG/RHS"/>
</dbReference>
<dbReference type="Proteomes" id="UP000523196">
    <property type="component" value="Unassembled WGS sequence"/>
</dbReference>
<reference evidence="4 5" key="1">
    <citation type="submission" date="2020-08" db="EMBL/GenBank/DDBJ databases">
        <authorList>
            <person name="Xu S."/>
            <person name="Li A."/>
        </authorList>
    </citation>
    <scope>NUCLEOTIDE SEQUENCE [LARGE SCALE GENOMIC DNA]</scope>
    <source>
        <strain evidence="4 5">119BY6-57</strain>
    </source>
</reference>
<evidence type="ECO:0000256" key="1">
    <source>
        <dbReference type="ARBA" id="ARBA00022737"/>
    </source>
</evidence>
<dbReference type="Gene3D" id="2.180.10.10">
    <property type="entry name" value="RHS repeat-associated core"/>
    <property type="match status" value="4"/>
</dbReference>
<proteinExistence type="predicted"/>
<dbReference type="RefSeq" id="WP_182685717.1">
    <property type="nucleotide sequence ID" value="NZ_JACHTF010000005.1"/>
</dbReference>
<evidence type="ECO:0000256" key="2">
    <source>
        <dbReference type="SAM" id="MobiDB-lite"/>
    </source>
</evidence>
<dbReference type="InterPro" id="IPR031325">
    <property type="entry name" value="RHS_repeat"/>
</dbReference>
<sequence length="1227" mass="131889">MVDPSQGKEFYDSLGNLERLVDREGRSVYLAYDDEGLLSSVEDDHGRRLIFHHAEGRLGSVSLPDGRSVAYAFNEKGNLVSVELADGHGRRYGYDNNGGLSALYDENGSLYASYDYSYGKVIASRLAPEAFAGGVNRFYFNYRVRTGWSTRTTVTDPYGKSSTIYSSVRGGVGKLDRVVGDCLYCGSLSSRSYDAAGRLLSETDKSGKVTRYGFNPDGLEILRVESDSNQTVIRSFVSEWSPDHFGLLSSQILDASGSLVRSESKTFDENGLMVSRVVVDPSAGVSREVEFRYCNEDEVGEGLCPISGLLVESEGPSASPAARSQYFYYANDEASCAVSPSDCAWRKGDLWKVTNALGQVTETLRYDGAGRPLSIKDPNGVVTDLEYHPRGWLTARKVRGADDSVESDDAITRIDYYPTGLVSSVMLPDGSFTSYVYDAAHRLTDIVDADGNRIHYTLDNAGNRTAEEVFDESDTLLRTMSRVYNQLGQLQVAKDAGSHPTAFTYDLGGNTDTVTDALGRVTDNDHDPLGRLVRTLQDVGGIEAETRFEYDALDNLTKVTDPKGLDTDYTHNAFGDLTRLESPDTGVTTYEYDAAGNRTRQIDARGEAVDYSYDALNRLTGISYSDSALDVAYTYDTVQASCGAGESFAVGRLVRMDDGSGHTEYCFNRFGHMTRKLQVTNGQSFTLRYAYTRAGQLSAMTYPDGTVVDYVRDGLGRTTEIGVTGQGGTREVLLHSAAYYPFGPASGWTYGNGRTLSRTLDQDYRPRSILSAGSGAGGLDLGFEWDPVGNLVGLHGADLAQPPRITLDYDALNRLTHFRDGPTGVAIEGYTYDATGNRTSFTNASGTQVYAYPADSHHLTAVGVTPRTYDATGNTTAIGGTAREFAYNAAGRMSEVQRDNAVAMRYAYSGRGEQVRRHLGFVSTYTLYDEAGHWVGDYDSSGTPLQQAIWLDDLPVGVLAGTAAASNRLHYIEPDHLGTPRAVIEPQRDVAVWNWDLASEAFGNSDPNQDPDGDSALFALDMRFPGQRYDATSGSNQNGHRDYEAATGRYPQSDPIGLSGGINSYAYVDSNPLIFTDPLGLAKDQACVAAYTAGGAVCGGAAGFYGGGVLGGVGGATLCSPTGPGAAACAVGGAAGGSTLGGAAGSVVGGILGNLAGQAMCPDDEEEREKRCSENLQRDLATCVVLGNRFGKKAFAVCEQQAMLRYGNCLSGRDEGIDAPLPPWGKL</sequence>
<dbReference type="PANTHER" id="PTHR32305:SF15">
    <property type="entry name" value="PROTEIN RHSA-RELATED"/>
    <property type="match status" value="1"/>
</dbReference>
<dbReference type="InterPro" id="IPR006530">
    <property type="entry name" value="YD"/>
</dbReference>
<gene>
    <name evidence="4" type="ORF">H4F98_05600</name>
</gene>
<feature type="domain" description="Teneurin-like YD-shell" evidence="3">
    <location>
        <begin position="805"/>
        <end position="1054"/>
    </location>
</feature>
<name>A0A7W3Y5M1_9GAMM</name>
<dbReference type="EMBL" id="JACHTF010000005">
    <property type="protein sequence ID" value="MBB1060046.1"/>
    <property type="molecule type" value="Genomic_DNA"/>
</dbReference>
<organism evidence="4 5">
    <name type="scientific">Marilutibacter spongiae</name>
    <dbReference type="NCBI Taxonomy" id="2025720"/>
    <lineage>
        <taxon>Bacteria</taxon>
        <taxon>Pseudomonadati</taxon>
        <taxon>Pseudomonadota</taxon>
        <taxon>Gammaproteobacteria</taxon>
        <taxon>Lysobacterales</taxon>
        <taxon>Lysobacteraceae</taxon>
        <taxon>Marilutibacter</taxon>
    </lineage>
</organism>
<dbReference type="NCBIfam" id="TIGR01643">
    <property type="entry name" value="YD_repeat_2x"/>
    <property type="match status" value="8"/>
</dbReference>
<dbReference type="NCBIfam" id="TIGR03696">
    <property type="entry name" value="Rhs_assc_core"/>
    <property type="match status" value="1"/>
</dbReference>
<evidence type="ECO:0000313" key="5">
    <source>
        <dbReference type="Proteomes" id="UP000523196"/>
    </source>
</evidence>
<keyword evidence="5" id="KW-1185">Reference proteome</keyword>
<comment type="caution">
    <text evidence="4">The sequence shown here is derived from an EMBL/GenBank/DDBJ whole genome shotgun (WGS) entry which is preliminary data.</text>
</comment>
<feature type="region of interest" description="Disordered" evidence="2">
    <location>
        <begin position="1029"/>
        <end position="1050"/>
    </location>
</feature>
<dbReference type="PANTHER" id="PTHR32305">
    <property type="match status" value="1"/>
</dbReference>
<dbReference type="InterPro" id="IPR022385">
    <property type="entry name" value="Rhs_assc_core"/>
</dbReference>
<accession>A0A7W3Y5M1</accession>